<feature type="region of interest" description="Disordered" evidence="1">
    <location>
        <begin position="87"/>
        <end position="130"/>
    </location>
</feature>
<proteinExistence type="predicted"/>
<organism evidence="2">
    <name type="scientific">Phaffia rhodozyma</name>
    <name type="common">Yeast</name>
    <name type="synonym">Xanthophyllomyces dendrorhous</name>
    <dbReference type="NCBI Taxonomy" id="264483"/>
    <lineage>
        <taxon>Eukaryota</taxon>
        <taxon>Fungi</taxon>
        <taxon>Dikarya</taxon>
        <taxon>Basidiomycota</taxon>
        <taxon>Agaricomycotina</taxon>
        <taxon>Tremellomycetes</taxon>
        <taxon>Cystofilobasidiales</taxon>
        <taxon>Mrakiaceae</taxon>
        <taxon>Phaffia</taxon>
    </lineage>
</organism>
<feature type="compositionally biased region" description="Low complexity" evidence="1">
    <location>
        <begin position="87"/>
        <end position="97"/>
    </location>
</feature>
<evidence type="ECO:0000256" key="1">
    <source>
        <dbReference type="SAM" id="MobiDB-lite"/>
    </source>
</evidence>
<accession>A0A0F7SGY7</accession>
<protein>
    <submittedName>
        <fullName evidence="2">Uncharacterized protein</fullName>
    </submittedName>
</protein>
<dbReference type="EMBL" id="LN483116">
    <property type="protein sequence ID" value="CDZ96262.1"/>
    <property type="molecule type" value="Genomic_DNA"/>
</dbReference>
<name>A0A0F7SGY7_PHARH</name>
<feature type="region of interest" description="Disordered" evidence="1">
    <location>
        <begin position="1"/>
        <end position="62"/>
    </location>
</feature>
<feature type="compositionally biased region" description="Low complexity" evidence="1">
    <location>
        <begin position="23"/>
        <end position="57"/>
    </location>
</feature>
<reference evidence="2" key="1">
    <citation type="submission" date="2014-08" db="EMBL/GenBank/DDBJ databases">
        <authorList>
            <person name="Sharma Rahul"/>
            <person name="Thines Marco"/>
        </authorList>
    </citation>
    <scope>NUCLEOTIDE SEQUENCE</scope>
</reference>
<sequence>MKEVGLQKSSNLIRPTPRGPNRSARSFSISSSVSSSVSSSTSSSSSSSSTNSSRSAFTFLRSPPVLNSTPIPIRLRDSPLLLDPTSPFFRRSSMPSSLTKQAETGEETKVRKPMQPIKFQRRFPNLPRPQ</sequence>
<evidence type="ECO:0000313" key="2">
    <source>
        <dbReference type="EMBL" id="CDZ96262.1"/>
    </source>
</evidence>
<dbReference type="AlphaFoldDB" id="A0A0F7SGY7"/>